<feature type="compositionally biased region" description="Pro residues" evidence="1">
    <location>
        <begin position="631"/>
        <end position="642"/>
    </location>
</feature>
<feature type="compositionally biased region" description="Basic residues" evidence="1">
    <location>
        <begin position="731"/>
        <end position="744"/>
    </location>
</feature>
<comment type="caution">
    <text evidence="3">The sequence shown here is derived from an EMBL/GenBank/DDBJ whole genome shotgun (WGS) entry which is preliminary data.</text>
</comment>
<dbReference type="VEuPathDB" id="FungiDB:EYZ11_008181"/>
<feature type="region of interest" description="Disordered" evidence="1">
    <location>
        <begin position="134"/>
        <end position="158"/>
    </location>
</feature>
<accession>A0A5M9MZ05</accession>
<feature type="compositionally biased region" description="Basic and acidic residues" evidence="1">
    <location>
        <begin position="397"/>
        <end position="413"/>
    </location>
</feature>
<feature type="compositionally biased region" description="Low complexity" evidence="1">
    <location>
        <begin position="344"/>
        <end position="356"/>
    </location>
</feature>
<reference evidence="3 4" key="1">
    <citation type="submission" date="2019-08" db="EMBL/GenBank/DDBJ databases">
        <title>The genome sequence of a newly discovered highly antifungal drug resistant Aspergillus species, Aspergillus tanneri NIH 1004.</title>
        <authorList>
            <person name="Mounaud S."/>
            <person name="Singh I."/>
            <person name="Joardar V."/>
            <person name="Pakala S."/>
            <person name="Pakala S."/>
            <person name="Venepally P."/>
            <person name="Chung J.K."/>
            <person name="Losada L."/>
            <person name="Nierman W.C."/>
        </authorList>
    </citation>
    <scope>NUCLEOTIDE SEQUENCE [LARGE SCALE GENOMIC DNA]</scope>
    <source>
        <strain evidence="3 4">NIH1004</strain>
    </source>
</reference>
<feature type="compositionally biased region" description="Basic residues" evidence="1">
    <location>
        <begin position="361"/>
        <end position="377"/>
    </location>
</feature>
<feature type="compositionally biased region" description="Basic residues" evidence="1">
    <location>
        <begin position="511"/>
        <end position="526"/>
    </location>
</feature>
<feature type="compositionally biased region" description="Polar residues" evidence="1">
    <location>
        <begin position="651"/>
        <end position="664"/>
    </location>
</feature>
<feature type="region of interest" description="Disordered" evidence="1">
    <location>
        <begin position="235"/>
        <end position="279"/>
    </location>
</feature>
<organism evidence="3 4">
    <name type="scientific">Aspergillus tanneri</name>
    <dbReference type="NCBI Taxonomy" id="1220188"/>
    <lineage>
        <taxon>Eukaryota</taxon>
        <taxon>Fungi</taxon>
        <taxon>Dikarya</taxon>
        <taxon>Ascomycota</taxon>
        <taxon>Pezizomycotina</taxon>
        <taxon>Eurotiomycetes</taxon>
        <taxon>Eurotiomycetidae</taxon>
        <taxon>Eurotiales</taxon>
        <taxon>Aspergillaceae</taxon>
        <taxon>Aspergillus</taxon>
        <taxon>Aspergillus subgen. Circumdati</taxon>
    </lineage>
</organism>
<gene>
    <name evidence="3" type="ORF">ATNIH1004_001239</name>
</gene>
<evidence type="ECO:0000313" key="3">
    <source>
        <dbReference type="EMBL" id="KAA8652335.1"/>
    </source>
</evidence>
<dbReference type="PANTHER" id="PTHR35487:SF1">
    <property type="entry name" value="DUF3824 DOMAIN-CONTAINING PROTEIN"/>
    <property type="match status" value="1"/>
</dbReference>
<feature type="domain" description="DUF3824" evidence="2">
    <location>
        <begin position="368"/>
        <end position="433"/>
    </location>
</feature>
<feature type="compositionally biased region" description="Basic residues" evidence="1">
    <location>
        <begin position="253"/>
        <end position="279"/>
    </location>
</feature>
<dbReference type="AlphaFoldDB" id="A0A5M9MZ05"/>
<feature type="region of interest" description="Disordered" evidence="1">
    <location>
        <begin position="298"/>
        <end position="380"/>
    </location>
</feature>
<evidence type="ECO:0000259" key="2">
    <source>
        <dbReference type="Pfam" id="PF12868"/>
    </source>
</evidence>
<dbReference type="Pfam" id="PF12868">
    <property type="entry name" value="DUF3824"/>
    <property type="match status" value="3"/>
</dbReference>
<feature type="region of interest" description="Disordered" evidence="1">
    <location>
        <begin position="395"/>
        <end position="809"/>
    </location>
</feature>
<dbReference type="OrthoDB" id="3561737at2759"/>
<dbReference type="PANTHER" id="PTHR35487">
    <property type="entry name" value="DUF3824 DOMAIN-CONTAINING PROTEIN"/>
    <property type="match status" value="1"/>
</dbReference>
<evidence type="ECO:0000256" key="1">
    <source>
        <dbReference type="SAM" id="MobiDB-lite"/>
    </source>
</evidence>
<dbReference type="RefSeq" id="XP_033431696.1">
    <property type="nucleotide sequence ID" value="XM_033565939.1"/>
</dbReference>
<feature type="domain" description="DUF3824" evidence="2">
    <location>
        <begin position="522"/>
        <end position="651"/>
    </location>
</feature>
<name>A0A5M9MZ05_9EURO</name>
<dbReference type="InterPro" id="IPR024436">
    <property type="entry name" value="DUF3824"/>
</dbReference>
<feature type="compositionally biased region" description="Basic residues" evidence="1">
    <location>
        <begin position="484"/>
        <end position="496"/>
    </location>
</feature>
<feature type="domain" description="DUF3824" evidence="2">
    <location>
        <begin position="275"/>
        <end position="321"/>
    </location>
</feature>
<dbReference type="EMBL" id="QUQM01000002">
    <property type="protein sequence ID" value="KAA8652335.1"/>
    <property type="molecule type" value="Genomic_DNA"/>
</dbReference>
<feature type="compositionally biased region" description="Polar residues" evidence="1">
    <location>
        <begin position="575"/>
        <end position="589"/>
    </location>
</feature>
<feature type="compositionally biased region" description="Basic and acidic residues" evidence="1">
    <location>
        <begin position="324"/>
        <end position="337"/>
    </location>
</feature>
<feature type="compositionally biased region" description="Low complexity" evidence="1">
    <location>
        <begin position="527"/>
        <end position="543"/>
    </location>
</feature>
<evidence type="ECO:0000313" key="4">
    <source>
        <dbReference type="Proteomes" id="UP000324241"/>
    </source>
</evidence>
<proteinExistence type="predicted"/>
<protein>
    <recommendedName>
        <fullName evidence="2">DUF3824 domain-containing protein</fullName>
    </recommendedName>
</protein>
<dbReference type="Proteomes" id="UP000324241">
    <property type="component" value="Unassembled WGS sequence"/>
</dbReference>
<feature type="compositionally biased region" description="Basic residues" evidence="1">
    <location>
        <begin position="414"/>
        <end position="423"/>
    </location>
</feature>
<sequence>MSYIYRERERDRDWDESRSSPVTIKRYVIPPEDDRGRERDVLYRREDLVSGDRELVVRRSTDREDPIMVQRYEREVDYDSRGGYDYRSERDYYEPRTRESDYEIVHRSEVDRDPGYLYHRRVREYDDDRRFRRELSPSDSVSQATRRRDGQDYSSDDSMVYIRKETREYDDHPHHHRHMAEGALVGVGAAELLRSRRKKDGGEVSSGMGRLGRDVGAGALGAVAVNAASRVKDYYRSKSRHRSHSFDDDRSSRSHHRHHHHSHSHSRRSRSRSHSRSRAKTFAEIGLGAAAIAGAVALARHHSKKDKDGRRSRSRHRRSASVRSKGDPDFEKRSESQRKKHMTGAGLAGAAVAGLVERARSHSRSGRRARSRSHSTLRKALPVVAAGLGTAAATGLYEKHKDKKEETKDESRYRERRRSRSRSRAPSDFYPDPARDSADLIEYGEDPVHGSIPAANYYGRSMTPQGYYSDASDPVASGAAGFGSRHRGRGRSRSRSLGRYNSSSSDSDKSGRRRRRRDRSKPRSRSRGLAEAALAATGAGYAAHKYSQHKDRKKAEQDRDRQKYDGRDPYDEAYSPSSAAPQQIENQYYPNSNFFPPPPGPAPRQAEYATPYNQADYPPPGAVPSSQPYNYPTPPGPEPYAPRPRRADENVSATWNSPPSTAQYTCDGLKPYSPSRTPRAEKRRSRTTSKPDQPKSVAFNLSPPGRGRPIDPGYESDDSDSTIDSSSGSSHRQRRRSFHRRRHSSSAPHPLRPGPRPSREHGSTGEKMQSSSREHEHEQEPDSDSTIELPNRFDSQGRILPQRGDDPLADHFEDMLKRFGRDYA</sequence>
<dbReference type="GeneID" id="54323941"/>
<feature type="compositionally biased region" description="Basic and acidic residues" evidence="1">
    <location>
        <begin position="553"/>
        <end position="570"/>
    </location>
</feature>